<dbReference type="InterPro" id="IPR020843">
    <property type="entry name" value="ER"/>
</dbReference>
<name>A0A6M1RFE6_9BACT</name>
<dbReference type="InterPro" id="IPR051603">
    <property type="entry name" value="Zinc-ADH_QOR/CCCR"/>
</dbReference>
<evidence type="ECO:0000256" key="1">
    <source>
        <dbReference type="ARBA" id="ARBA00022857"/>
    </source>
</evidence>
<dbReference type="Pfam" id="PF00107">
    <property type="entry name" value="ADH_zinc_N"/>
    <property type="match status" value="1"/>
</dbReference>
<sequence>MKAWQLCAHGRPGEWRWNELPEPQPGPDEVVVQVHACGLNHLDLWLEQGGLPVEVTLPRVPGAEVAGILLRTGREVRDLQPGQRVAVQSNLFCGRCEFCRAGEESICLHGRLLGVDCDGGLAEMVCVPARAVVPLPENLACEDAAALTLAASTAMHMLTHRVTVQPGQWVLVMAAASGVGSAAIQIARALGARVLTTGSTPEKRDLGLRLGAELAVDPADPDWPRQVRAHTGRRGVDVVVEHLGGPVLEQVFQCLARNGTVVTCGATLGRQPTLPLWPFFVKQHRLIGSYGRNRASLLRTLDWAAAGKLRPVIDSVHPLERALEGLARLRERRALGKVLIRVRSR</sequence>
<feature type="domain" description="Enoyl reductase (ER)" evidence="2">
    <location>
        <begin position="10"/>
        <end position="340"/>
    </location>
</feature>
<dbReference type="InterPro" id="IPR013149">
    <property type="entry name" value="ADH-like_C"/>
</dbReference>
<evidence type="ECO:0000259" key="2">
    <source>
        <dbReference type="SMART" id="SM00829"/>
    </source>
</evidence>
<protein>
    <submittedName>
        <fullName evidence="3">Zinc-binding dehydrogenase</fullName>
    </submittedName>
</protein>
<dbReference type="SUPFAM" id="SSF51735">
    <property type="entry name" value="NAD(P)-binding Rossmann-fold domains"/>
    <property type="match status" value="1"/>
</dbReference>
<evidence type="ECO:0000313" key="3">
    <source>
        <dbReference type="EMBL" id="NGO38768.1"/>
    </source>
</evidence>
<dbReference type="EMBL" id="JAAKYA010000029">
    <property type="protein sequence ID" value="NGO38768.1"/>
    <property type="molecule type" value="Genomic_DNA"/>
</dbReference>
<comment type="caution">
    <text evidence="3">The sequence shown here is derived from an EMBL/GenBank/DDBJ whole genome shotgun (WGS) entry which is preliminary data.</text>
</comment>
<dbReference type="Proteomes" id="UP000477311">
    <property type="component" value="Unassembled WGS sequence"/>
</dbReference>
<dbReference type="Pfam" id="PF08240">
    <property type="entry name" value="ADH_N"/>
    <property type="match status" value="1"/>
</dbReference>
<dbReference type="Gene3D" id="3.90.180.10">
    <property type="entry name" value="Medium-chain alcohol dehydrogenases, catalytic domain"/>
    <property type="match status" value="1"/>
</dbReference>
<dbReference type="PANTHER" id="PTHR44154:SF1">
    <property type="entry name" value="QUINONE OXIDOREDUCTASE"/>
    <property type="match status" value="1"/>
</dbReference>
<organism evidence="3 4">
    <name type="scientific">Limisphaera ngatamarikiensis</name>
    <dbReference type="NCBI Taxonomy" id="1324935"/>
    <lineage>
        <taxon>Bacteria</taxon>
        <taxon>Pseudomonadati</taxon>
        <taxon>Verrucomicrobiota</taxon>
        <taxon>Verrucomicrobiia</taxon>
        <taxon>Limisphaerales</taxon>
        <taxon>Limisphaeraceae</taxon>
        <taxon>Limisphaera</taxon>
    </lineage>
</organism>
<dbReference type="PANTHER" id="PTHR44154">
    <property type="entry name" value="QUINONE OXIDOREDUCTASE"/>
    <property type="match status" value="1"/>
</dbReference>
<keyword evidence="1" id="KW-0521">NADP</keyword>
<dbReference type="AlphaFoldDB" id="A0A6M1RFE6"/>
<evidence type="ECO:0000313" key="4">
    <source>
        <dbReference type="Proteomes" id="UP000477311"/>
    </source>
</evidence>
<dbReference type="GO" id="GO:0016491">
    <property type="term" value="F:oxidoreductase activity"/>
    <property type="evidence" value="ECO:0007669"/>
    <property type="project" value="InterPro"/>
</dbReference>
<reference evidence="3 4" key="1">
    <citation type="submission" date="2020-02" db="EMBL/GenBank/DDBJ databases">
        <title>Draft genome sequence of Limisphaera ngatamarikiensis NGM72.4T, a thermophilic Verrucomicrobia grouped in subdivision 3.</title>
        <authorList>
            <person name="Carere C.R."/>
            <person name="Steen J."/>
            <person name="Hugenholtz P."/>
            <person name="Stott M.B."/>
        </authorList>
    </citation>
    <scope>NUCLEOTIDE SEQUENCE [LARGE SCALE GENOMIC DNA]</scope>
    <source>
        <strain evidence="3 4">NGM72.4</strain>
    </source>
</reference>
<dbReference type="InterPro" id="IPR013154">
    <property type="entry name" value="ADH-like_N"/>
</dbReference>
<keyword evidence="4" id="KW-1185">Reference proteome</keyword>
<dbReference type="InterPro" id="IPR036291">
    <property type="entry name" value="NAD(P)-bd_dom_sf"/>
</dbReference>
<proteinExistence type="predicted"/>
<gene>
    <name evidence="3" type="ORF">G4L39_05080</name>
</gene>
<dbReference type="InterPro" id="IPR011032">
    <property type="entry name" value="GroES-like_sf"/>
</dbReference>
<accession>A0A6M1RFE6</accession>
<dbReference type="SMART" id="SM00829">
    <property type="entry name" value="PKS_ER"/>
    <property type="match status" value="1"/>
</dbReference>
<dbReference type="SUPFAM" id="SSF50129">
    <property type="entry name" value="GroES-like"/>
    <property type="match status" value="1"/>
</dbReference>
<dbReference type="RefSeq" id="WP_165106411.1">
    <property type="nucleotide sequence ID" value="NZ_JAAKYA010000029.1"/>
</dbReference>